<feature type="compositionally biased region" description="Basic and acidic residues" evidence="5">
    <location>
        <begin position="76"/>
        <end position="88"/>
    </location>
</feature>
<feature type="domain" description="G-patch" evidence="7">
    <location>
        <begin position="707"/>
        <end position="753"/>
    </location>
</feature>
<dbReference type="InterPro" id="IPR000467">
    <property type="entry name" value="G_patch_dom"/>
</dbReference>
<evidence type="ECO:0000259" key="6">
    <source>
        <dbReference type="PROSITE" id="PS50102"/>
    </source>
</evidence>
<evidence type="ECO:0000259" key="7">
    <source>
        <dbReference type="PROSITE" id="PS50174"/>
    </source>
</evidence>
<dbReference type="GO" id="GO:0000398">
    <property type="term" value="P:mRNA splicing, via spliceosome"/>
    <property type="evidence" value="ECO:0007669"/>
    <property type="project" value="TreeGrafter"/>
</dbReference>
<dbReference type="PROSITE" id="PS50174">
    <property type="entry name" value="G_PATCH"/>
    <property type="match status" value="1"/>
</dbReference>
<sequence length="785" mass="85845">MPYRSPSPEYRARRYSPSRGVSGSPPPARRYAPYPPRPDDRRGRVDSYHPDRAYSPPPRPKREYSPPPRRYSPPPRGRDSYPRYDRSPPRRPYSPPRERFDRSPPRRPRSRSPPRYDERRRDSGSRLPAPAPAAADVRLKSPGRMAADRVTVPASRPFAPVDQWERGRDPSELASSTPCREVIFIGLDEELTENDLMSYLRIEHRAMVDTVRITPKPFASTGGSNNLAFVTFADLAGAEGFIKNNFPGIVMPALYSRSEPKQVRIDYVVPPTVTSHANPRIARLPHDGMRDVGPMGGGNRVLVLRQLDAAARAETVITRISEEIAKLLSAFGQEQTAVHAIHRVVMIVDRAGGQGWGISFVELATPELAAALLPFLISPQYQPSGFRISGIPVAASFASTASFIPAPPGGQFLVKSARTGGIGNVDGIWCSYWHEQGGAVEMIPRENQMGPDGQIPEMTLALREMLGQLAGPPPPPASGVQVLPDLTGGIAPIKIGAKKKKKEEPMMIELSARNVLEEEEVAEEKDTQLVSRTKGTNIVLPQRGKKVANNINKWNNKQSELKPGQPSKPLSDANRTIVKITPAPTADDFTDISTLAATGKVACLLCQRQFKTEEVLRKHVAQSDLHKARLFLWTTNLLDPETVSAGRQRKAAATESEYRDRAAERRKAFNQPDKPGWMELHPEKKRKFDGPTAIPAAVVPAEPGKDESNVGNQLLAKMGWKSGTGLGAEGAGRVEPIKVQQFAERAGLGASQGHAAGSWTGAGGRAQQAHDVVGVILANLDLAET</sequence>
<dbReference type="RefSeq" id="XP_052942079.1">
    <property type="nucleotide sequence ID" value="XM_053091175.1"/>
</dbReference>
<feature type="compositionally biased region" description="Pro residues" evidence="5">
    <location>
        <begin position="65"/>
        <end position="75"/>
    </location>
</feature>
<dbReference type="SMART" id="SM00443">
    <property type="entry name" value="G_patch"/>
    <property type="match status" value="1"/>
</dbReference>
<feature type="region of interest" description="Disordered" evidence="5">
    <location>
        <begin position="1"/>
        <end position="154"/>
    </location>
</feature>
<organism evidence="8 9">
    <name type="scientific">Dioszegia hungarica</name>
    <dbReference type="NCBI Taxonomy" id="4972"/>
    <lineage>
        <taxon>Eukaryota</taxon>
        <taxon>Fungi</taxon>
        <taxon>Dikarya</taxon>
        <taxon>Basidiomycota</taxon>
        <taxon>Agaricomycotina</taxon>
        <taxon>Tremellomycetes</taxon>
        <taxon>Tremellales</taxon>
        <taxon>Bulleribasidiaceae</taxon>
        <taxon>Dioszegia</taxon>
    </lineage>
</organism>
<keyword evidence="2 4" id="KW-0694">RNA-binding</keyword>
<evidence type="ECO:0000256" key="3">
    <source>
        <dbReference type="ARBA" id="ARBA00023242"/>
    </source>
</evidence>
<evidence type="ECO:0000256" key="1">
    <source>
        <dbReference type="ARBA" id="ARBA00004123"/>
    </source>
</evidence>
<feature type="compositionally biased region" description="Basic and acidic residues" evidence="5">
    <location>
        <begin position="37"/>
        <end position="52"/>
    </location>
</feature>
<feature type="compositionally biased region" description="Pro residues" evidence="5">
    <location>
        <begin position="24"/>
        <end position="36"/>
    </location>
</feature>
<dbReference type="InterPro" id="IPR000504">
    <property type="entry name" value="RRM_dom"/>
</dbReference>
<dbReference type="GeneID" id="77730380"/>
<comment type="caution">
    <text evidence="8">The sequence shown here is derived from an EMBL/GenBank/DDBJ whole genome shotgun (WGS) entry which is preliminary data.</text>
</comment>
<dbReference type="SUPFAM" id="SSF54928">
    <property type="entry name" value="RNA-binding domain, RBD"/>
    <property type="match status" value="1"/>
</dbReference>
<evidence type="ECO:0000256" key="2">
    <source>
        <dbReference type="ARBA" id="ARBA00022884"/>
    </source>
</evidence>
<evidence type="ECO:0000256" key="4">
    <source>
        <dbReference type="PROSITE-ProRule" id="PRU00176"/>
    </source>
</evidence>
<dbReference type="EMBL" id="JAKWFO010000014">
    <property type="protein sequence ID" value="KAI9632302.1"/>
    <property type="molecule type" value="Genomic_DNA"/>
</dbReference>
<dbReference type="PANTHER" id="PTHR13948">
    <property type="entry name" value="RNA-BINDING PROTEIN"/>
    <property type="match status" value="1"/>
</dbReference>
<dbReference type="PROSITE" id="PS50102">
    <property type="entry name" value="RRM"/>
    <property type="match status" value="1"/>
</dbReference>
<dbReference type="Pfam" id="PF01585">
    <property type="entry name" value="G-patch"/>
    <property type="match status" value="1"/>
</dbReference>
<dbReference type="InterPro" id="IPR035979">
    <property type="entry name" value="RBD_domain_sf"/>
</dbReference>
<accession>A0AA38H216</accession>
<dbReference type="PANTHER" id="PTHR13948:SF3">
    <property type="entry name" value="FI21118P1"/>
    <property type="match status" value="1"/>
</dbReference>
<evidence type="ECO:0000313" key="9">
    <source>
        <dbReference type="Proteomes" id="UP001164286"/>
    </source>
</evidence>
<dbReference type="Proteomes" id="UP001164286">
    <property type="component" value="Unassembled WGS sequence"/>
</dbReference>
<evidence type="ECO:0008006" key="10">
    <source>
        <dbReference type="Google" id="ProtNLM"/>
    </source>
</evidence>
<keyword evidence="9" id="KW-1185">Reference proteome</keyword>
<evidence type="ECO:0000313" key="8">
    <source>
        <dbReference type="EMBL" id="KAI9632302.1"/>
    </source>
</evidence>
<feature type="domain" description="RRM" evidence="6">
    <location>
        <begin position="180"/>
        <end position="270"/>
    </location>
</feature>
<reference evidence="8" key="1">
    <citation type="journal article" date="2022" name="G3 (Bethesda)">
        <title>High quality genome of the basidiomycete yeast Dioszegia hungarica PDD-24b-2 isolated from cloud water.</title>
        <authorList>
            <person name="Jarrige D."/>
            <person name="Haridas S."/>
            <person name="Bleykasten-Grosshans C."/>
            <person name="Joly M."/>
            <person name="Nadalig T."/>
            <person name="Sancelme M."/>
            <person name="Vuilleumier S."/>
            <person name="Grigoriev I.V."/>
            <person name="Amato P."/>
            <person name="Bringel F."/>
        </authorList>
    </citation>
    <scope>NUCLEOTIDE SEQUENCE</scope>
    <source>
        <strain evidence="8">PDD-24b-2</strain>
    </source>
</reference>
<keyword evidence="3" id="KW-0539">Nucleus</keyword>
<gene>
    <name evidence="8" type="ORF">MKK02DRAFT_40606</name>
</gene>
<proteinExistence type="predicted"/>
<feature type="compositionally biased region" description="Basic and acidic residues" evidence="5">
    <location>
        <begin position="114"/>
        <end position="124"/>
    </location>
</feature>
<dbReference type="GO" id="GO:0003723">
    <property type="term" value="F:RNA binding"/>
    <property type="evidence" value="ECO:0007669"/>
    <property type="project" value="UniProtKB-UniRule"/>
</dbReference>
<name>A0AA38H216_9TREE</name>
<dbReference type="AlphaFoldDB" id="A0AA38H216"/>
<protein>
    <recommendedName>
        <fullName evidence="10">G-patch domain-containing protein</fullName>
    </recommendedName>
</protein>
<evidence type="ECO:0000256" key="5">
    <source>
        <dbReference type="SAM" id="MobiDB-lite"/>
    </source>
</evidence>
<dbReference type="GO" id="GO:0005634">
    <property type="term" value="C:nucleus"/>
    <property type="evidence" value="ECO:0007669"/>
    <property type="project" value="UniProtKB-SubCell"/>
</dbReference>
<comment type="subcellular location">
    <subcellularLocation>
        <location evidence="1">Nucleus</location>
    </subcellularLocation>
</comment>